<gene>
    <name evidence="5" type="ORF">DFH08DRAFT_716084</name>
</gene>
<dbReference type="GO" id="GO:0016787">
    <property type="term" value="F:hydrolase activity"/>
    <property type="evidence" value="ECO:0007669"/>
    <property type="project" value="UniProtKB-KW"/>
</dbReference>
<accession>A0AAD7EEQ5</accession>
<dbReference type="PANTHER" id="PTHR11559">
    <property type="entry name" value="CARBOXYLESTERASE"/>
    <property type="match status" value="1"/>
</dbReference>
<evidence type="ECO:0000256" key="2">
    <source>
        <dbReference type="ARBA" id="ARBA00022801"/>
    </source>
</evidence>
<feature type="domain" description="Carboxylesterase type B" evidence="4">
    <location>
        <begin position="22"/>
        <end position="478"/>
    </location>
</feature>
<feature type="signal peptide" evidence="3">
    <location>
        <begin position="1"/>
        <end position="20"/>
    </location>
</feature>
<dbReference type="Gene3D" id="3.40.50.1820">
    <property type="entry name" value="alpha/beta hydrolase"/>
    <property type="match status" value="1"/>
</dbReference>
<dbReference type="InterPro" id="IPR050309">
    <property type="entry name" value="Type-B_Carboxylest/Lipase"/>
</dbReference>
<dbReference type="AlphaFoldDB" id="A0AAD7EEQ5"/>
<dbReference type="InterPro" id="IPR002018">
    <property type="entry name" value="CarbesteraseB"/>
</dbReference>
<keyword evidence="3" id="KW-0732">Signal</keyword>
<dbReference type="EMBL" id="JARIHO010000064">
    <property type="protein sequence ID" value="KAJ7315067.1"/>
    <property type="molecule type" value="Genomic_DNA"/>
</dbReference>
<dbReference type="Proteomes" id="UP001218218">
    <property type="component" value="Unassembled WGS sequence"/>
</dbReference>
<evidence type="ECO:0000256" key="3">
    <source>
        <dbReference type="RuleBase" id="RU361235"/>
    </source>
</evidence>
<dbReference type="SUPFAM" id="SSF53474">
    <property type="entry name" value="alpha/beta-Hydrolases"/>
    <property type="match status" value="1"/>
</dbReference>
<evidence type="ECO:0000313" key="6">
    <source>
        <dbReference type="Proteomes" id="UP001218218"/>
    </source>
</evidence>
<organism evidence="5 6">
    <name type="scientific">Mycena albidolilacea</name>
    <dbReference type="NCBI Taxonomy" id="1033008"/>
    <lineage>
        <taxon>Eukaryota</taxon>
        <taxon>Fungi</taxon>
        <taxon>Dikarya</taxon>
        <taxon>Basidiomycota</taxon>
        <taxon>Agaricomycotina</taxon>
        <taxon>Agaricomycetes</taxon>
        <taxon>Agaricomycetidae</taxon>
        <taxon>Agaricales</taxon>
        <taxon>Marasmiineae</taxon>
        <taxon>Mycenaceae</taxon>
        <taxon>Mycena</taxon>
    </lineage>
</organism>
<dbReference type="PROSITE" id="PS00122">
    <property type="entry name" value="CARBOXYLESTERASE_B_1"/>
    <property type="match status" value="1"/>
</dbReference>
<comment type="caution">
    <text evidence="5">The sequence shown here is derived from an EMBL/GenBank/DDBJ whole genome shotgun (WGS) entry which is preliminary data.</text>
</comment>
<sequence length="511" mass="55435">MLPSFLVALSILLRNDFAAAEPPIVSLSYGTFQGLTEGNLTKFLGVPFGQAYVQPALISSMIRVEVFTLHSGRFEVPRAPGQLQGVQNATTLGPACPQQALSLLPVPFVPGKYPISEACLMLDILSPTTLNSNSNAPVFVWIFGGGFEVGNSRDIDVSPVVERSIDTDEPVIVVTPNYRVSAFGFLAGKEVDAAGITNLGIRDQIFALRWVQKHIAAFGGDPDRVVVGGPSAGAISTSLLLLSNKQNSNALFRGAFMESGAPWTLPSVADSDLQSTYDSLVIANNCSAASDSLECLRRIPFESIMATVNRTLDIFSYRSLSLFWTPYIDGDVISRDPLVSVSQGLYATIPLMIGNADDEGTSFSFSNQNITYVHPVVAGKFPESAQERMQTQIGHLYPEDPTQGSPFGTGTAYQLTPEYKWLAAFQGDFAFVGPRRSFLEKASVTQDAWSWLSKREKDTPFGAFHGSDVALWFPNNTTGETFAVDALSKYFAHHQLNQVNKNSMKSTSSIH</sequence>
<dbReference type="InterPro" id="IPR029058">
    <property type="entry name" value="AB_hydrolase_fold"/>
</dbReference>
<name>A0AAD7EEQ5_9AGAR</name>
<dbReference type="InterPro" id="IPR019826">
    <property type="entry name" value="Carboxylesterase_B_AS"/>
</dbReference>
<dbReference type="Pfam" id="PF00135">
    <property type="entry name" value="COesterase"/>
    <property type="match status" value="1"/>
</dbReference>
<evidence type="ECO:0000256" key="1">
    <source>
        <dbReference type="ARBA" id="ARBA00005964"/>
    </source>
</evidence>
<keyword evidence="2 3" id="KW-0378">Hydrolase</keyword>
<comment type="similarity">
    <text evidence="1 3">Belongs to the type-B carboxylesterase/lipase family.</text>
</comment>
<protein>
    <recommendedName>
        <fullName evidence="3">Carboxylic ester hydrolase</fullName>
        <ecNumber evidence="3">3.1.1.-</ecNumber>
    </recommendedName>
</protein>
<proteinExistence type="inferred from homology"/>
<feature type="chain" id="PRO_5041776925" description="Carboxylic ester hydrolase" evidence="3">
    <location>
        <begin position="21"/>
        <end position="511"/>
    </location>
</feature>
<evidence type="ECO:0000313" key="5">
    <source>
        <dbReference type="EMBL" id="KAJ7315067.1"/>
    </source>
</evidence>
<keyword evidence="6" id="KW-1185">Reference proteome</keyword>
<dbReference type="EC" id="3.1.1.-" evidence="3"/>
<evidence type="ECO:0000259" key="4">
    <source>
        <dbReference type="Pfam" id="PF00135"/>
    </source>
</evidence>
<reference evidence="5" key="1">
    <citation type="submission" date="2023-03" db="EMBL/GenBank/DDBJ databases">
        <title>Massive genome expansion in bonnet fungi (Mycena s.s.) driven by repeated elements and novel gene families across ecological guilds.</title>
        <authorList>
            <consortium name="Lawrence Berkeley National Laboratory"/>
            <person name="Harder C.B."/>
            <person name="Miyauchi S."/>
            <person name="Viragh M."/>
            <person name="Kuo A."/>
            <person name="Thoen E."/>
            <person name="Andreopoulos B."/>
            <person name="Lu D."/>
            <person name="Skrede I."/>
            <person name="Drula E."/>
            <person name="Henrissat B."/>
            <person name="Morin E."/>
            <person name="Kohler A."/>
            <person name="Barry K."/>
            <person name="LaButti K."/>
            <person name="Morin E."/>
            <person name="Salamov A."/>
            <person name="Lipzen A."/>
            <person name="Mereny Z."/>
            <person name="Hegedus B."/>
            <person name="Baldrian P."/>
            <person name="Stursova M."/>
            <person name="Weitz H."/>
            <person name="Taylor A."/>
            <person name="Grigoriev I.V."/>
            <person name="Nagy L.G."/>
            <person name="Martin F."/>
            <person name="Kauserud H."/>
        </authorList>
    </citation>
    <scope>NUCLEOTIDE SEQUENCE</scope>
    <source>
        <strain evidence="5">CBHHK002</strain>
    </source>
</reference>